<evidence type="ECO:0000313" key="2">
    <source>
        <dbReference type="Proteomes" id="UP000217790"/>
    </source>
</evidence>
<protein>
    <submittedName>
        <fullName evidence="1">Uncharacterized protein</fullName>
    </submittedName>
</protein>
<dbReference type="Proteomes" id="UP000217790">
    <property type="component" value="Unassembled WGS sequence"/>
</dbReference>
<dbReference type="EMBL" id="KZ293670">
    <property type="protein sequence ID" value="PBK88926.1"/>
    <property type="molecule type" value="Genomic_DNA"/>
</dbReference>
<dbReference type="InParanoid" id="A0A2H3DNA4"/>
<reference evidence="2" key="1">
    <citation type="journal article" date="2017" name="Nat. Ecol. Evol.">
        <title>Genome expansion and lineage-specific genetic innovations in the forest pathogenic fungi Armillaria.</title>
        <authorList>
            <person name="Sipos G."/>
            <person name="Prasanna A.N."/>
            <person name="Walter M.C."/>
            <person name="O'Connor E."/>
            <person name="Balint B."/>
            <person name="Krizsan K."/>
            <person name="Kiss B."/>
            <person name="Hess J."/>
            <person name="Varga T."/>
            <person name="Slot J."/>
            <person name="Riley R."/>
            <person name="Boka B."/>
            <person name="Rigling D."/>
            <person name="Barry K."/>
            <person name="Lee J."/>
            <person name="Mihaltcheva S."/>
            <person name="LaButti K."/>
            <person name="Lipzen A."/>
            <person name="Waldron R."/>
            <person name="Moloney N.M."/>
            <person name="Sperisen C."/>
            <person name="Kredics L."/>
            <person name="Vagvoelgyi C."/>
            <person name="Patrignani A."/>
            <person name="Fitzpatrick D."/>
            <person name="Nagy I."/>
            <person name="Doyle S."/>
            <person name="Anderson J.B."/>
            <person name="Grigoriev I.V."/>
            <person name="Gueldener U."/>
            <person name="Muensterkoetter M."/>
            <person name="Nagy L.G."/>
        </authorList>
    </citation>
    <scope>NUCLEOTIDE SEQUENCE [LARGE SCALE GENOMIC DNA]</scope>
    <source>
        <strain evidence="2">Ar21-2</strain>
    </source>
</reference>
<dbReference type="AlphaFoldDB" id="A0A2H3DNA4"/>
<organism evidence="1 2">
    <name type="scientific">Armillaria gallica</name>
    <name type="common">Bulbous honey fungus</name>
    <name type="synonym">Armillaria bulbosa</name>
    <dbReference type="NCBI Taxonomy" id="47427"/>
    <lineage>
        <taxon>Eukaryota</taxon>
        <taxon>Fungi</taxon>
        <taxon>Dikarya</taxon>
        <taxon>Basidiomycota</taxon>
        <taxon>Agaricomycotina</taxon>
        <taxon>Agaricomycetes</taxon>
        <taxon>Agaricomycetidae</taxon>
        <taxon>Agaricales</taxon>
        <taxon>Marasmiineae</taxon>
        <taxon>Physalacriaceae</taxon>
        <taxon>Armillaria</taxon>
    </lineage>
</organism>
<keyword evidence="2" id="KW-1185">Reference proteome</keyword>
<name>A0A2H3DNA4_ARMGA</name>
<proteinExistence type="predicted"/>
<evidence type="ECO:0000313" key="1">
    <source>
        <dbReference type="EMBL" id="PBK88926.1"/>
    </source>
</evidence>
<sequence>MFGLGFTYDPQTNMIYADCEAVDASCTLADGISVLTPPNLDHHPNPRGFPMNVHKVQESVNHIHTRQPGWQTTLHLICKFHHTSESVIIWYQDLAMHEVIEHFEQDGQLTDLQYGMPHPYFIPLGLQYQRTGNRSMVNGAGLTVPINGSMDDWCQYMAHHFHPGGLNLTSSIIMDMLFRTQDNPYWLLRGEDALFTWLNKFPLVLPIPNACMSPEVFNNTDMPMTPDEAMTLDENMAEPVPNGADDEATMADKSAAKDVNITSELDNTHLAIGYNTS</sequence>
<accession>A0A2H3DNA4</accession>
<gene>
    <name evidence="1" type="ORF">ARMGADRAFT_1084034</name>
</gene>